<dbReference type="Proteomes" id="UP000594435">
    <property type="component" value="Chromosome 1"/>
</dbReference>
<dbReference type="AlphaFoldDB" id="A0AAI9G860"/>
<accession>A0AAI9G860</accession>
<evidence type="ECO:0000313" key="4">
    <source>
        <dbReference type="Proteomes" id="UP001253463"/>
    </source>
</evidence>
<reference evidence="1" key="2">
    <citation type="submission" date="2023-10" db="EMBL/GenBank/DDBJ databases">
        <authorList>
            <consortium name="PulseNet: The National Subtyping Network for Foodborne Disease Surveillance"/>
        </authorList>
    </citation>
    <scope>NUCLEOTIDE SEQUENCE</scope>
    <source>
        <strain evidence="1">PNUSAV004886</strain>
    </source>
</reference>
<protein>
    <submittedName>
        <fullName evidence="1">Uncharacterized protein</fullName>
    </submittedName>
</protein>
<name>A0AAI9G860_9VIBR</name>
<evidence type="ECO:0000313" key="2">
    <source>
        <dbReference type="EMBL" id="QPL54965.1"/>
    </source>
</evidence>
<gene>
    <name evidence="2" type="ORF">I3X05_07565</name>
    <name evidence="1" type="ORF">RZY48_001443</name>
</gene>
<organism evidence="1 4">
    <name type="scientific">Vibrio navarrensis</name>
    <dbReference type="NCBI Taxonomy" id="29495"/>
    <lineage>
        <taxon>Bacteria</taxon>
        <taxon>Pseudomonadati</taxon>
        <taxon>Pseudomonadota</taxon>
        <taxon>Gammaproteobacteria</taxon>
        <taxon>Vibrionales</taxon>
        <taxon>Vibrionaceae</taxon>
        <taxon>Vibrio</taxon>
    </lineage>
</organism>
<reference evidence="2 3" key="1">
    <citation type="submission" date="2020-11" db="EMBL/GenBank/DDBJ databases">
        <title>Complete and Circularized Genome Assembly of a human isolate of Vibrio navarrensis biotype pommerensis with MiSeq and MinION Sequence Data.</title>
        <authorList>
            <person name="Schwartz K."/>
            <person name="Borowiak M."/>
            <person name="Deneke C."/>
            <person name="Balau V."/>
            <person name="Metelmann C."/>
            <person name="Strauch E."/>
        </authorList>
    </citation>
    <scope>NUCLEOTIDE SEQUENCE [LARGE SCALE GENOMIC DNA]</scope>
    <source>
        <strain evidence="2 3">20-VB00237</strain>
    </source>
</reference>
<sequence length="67" mass="7808">MFINSPVYYWHEEDGYYVCIDGRPDYFRTRGEMYAFACADGRDVIEVTDDNDQTLRDSGAFDSDGEF</sequence>
<evidence type="ECO:0000313" key="3">
    <source>
        <dbReference type="Proteomes" id="UP000594435"/>
    </source>
</evidence>
<dbReference type="Proteomes" id="UP001253463">
    <property type="component" value="Unassembled WGS sequence"/>
</dbReference>
<dbReference type="EMBL" id="CP065217">
    <property type="protein sequence ID" value="QPL54965.1"/>
    <property type="molecule type" value="Genomic_DNA"/>
</dbReference>
<dbReference type="EMBL" id="ABNSCA010000003">
    <property type="protein sequence ID" value="ELN6932062.1"/>
    <property type="molecule type" value="Genomic_DNA"/>
</dbReference>
<proteinExistence type="predicted"/>
<evidence type="ECO:0000313" key="1">
    <source>
        <dbReference type="EMBL" id="ELN6932062.1"/>
    </source>
</evidence>
<dbReference type="RefSeq" id="WP_193157979.1">
    <property type="nucleotide sequence ID" value="NZ_CP065217.1"/>
</dbReference>